<protein>
    <submittedName>
        <fullName evidence="1">Uncharacterized protein</fullName>
    </submittedName>
</protein>
<evidence type="ECO:0000313" key="2">
    <source>
        <dbReference type="Proteomes" id="UP000177208"/>
    </source>
</evidence>
<dbReference type="EMBL" id="MFZG01000009">
    <property type="protein sequence ID" value="OGK17347.1"/>
    <property type="molecule type" value="Genomic_DNA"/>
</dbReference>
<reference evidence="1 2" key="1">
    <citation type="journal article" date="2016" name="Nat. Commun.">
        <title>Thousands of microbial genomes shed light on interconnected biogeochemical processes in an aquifer system.</title>
        <authorList>
            <person name="Anantharaman K."/>
            <person name="Brown C.T."/>
            <person name="Hug L.A."/>
            <person name="Sharon I."/>
            <person name="Castelle C.J."/>
            <person name="Probst A.J."/>
            <person name="Thomas B.C."/>
            <person name="Singh A."/>
            <person name="Wilkins M.J."/>
            <person name="Karaoz U."/>
            <person name="Brodie E.L."/>
            <person name="Williams K.H."/>
            <person name="Hubbard S.S."/>
            <person name="Banfield J.F."/>
        </authorList>
    </citation>
    <scope>NUCLEOTIDE SEQUENCE [LARGE SCALE GENOMIC DNA]</scope>
</reference>
<proteinExistence type="predicted"/>
<dbReference type="Proteomes" id="UP000177208">
    <property type="component" value="Unassembled WGS sequence"/>
</dbReference>
<sequence length="249" mass="28069">MPLSEADCFNYPEISGLKLFLDTSRPMTLTPAWDRSSGRPAKNVAVQNLSGEDYLPSLSPITCNMKIWRHRHGEQNSDPSSATDIHIYLGGAHIDKSLISLVERATRTTFVEGWKSLNPLSPPELPNIYFLGSGLYINPFLLSNPEGYFIHPDAFTDTNAVPDGIWRGTWPNIYRLSSNKNSDFFEVVIGKYISPNIVNQLTNIIYGVKLHTLDFAKLYETLQQLANQQKLDPASVLNYIFPYLKAEMI</sequence>
<name>A0A1F7GEM8_9BACT</name>
<gene>
    <name evidence="1" type="ORF">A2774_04070</name>
</gene>
<organism evidence="1 2">
    <name type="scientific">Candidatus Roizmanbacteria bacterium RIFCSPHIGHO2_01_FULL_39_12c</name>
    <dbReference type="NCBI Taxonomy" id="1802031"/>
    <lineage>
        <taxon>Bacteria</taxon>
        <taxon>Candidatus Roizmaniibacteriota</taxon>
    </lineage>
</organism>
<accession>A0A1F7GEM8</accession>
<dbReference type="AlphaFoldDB" id="A0A1F7GEM8"/>
<evidence type="ECO:0000313" key="1">
    <source>
        <dbReference type="EMBL" id="OGK17347.1"/>
    </source>
</evidence>
<comment type="caution">
    <text evidence="1">The sequence shown here is derived from an EMBL/GenBank/DDBJ whole genome shotgun (WGS) entry which is preliminary data.</text>
</comment>